<keyword evidence="11 15" id="KW-0067">ATP-binding</keyword>
<dbReference type="GO" id="GO:0003919">
    <property type="term" value="F:FMN adenylyltransferase activity"/>
    <property type="evidence" value="ECO:0007669"/>
    <property type="project" value="UniProtKB-UniRule"/>
</dbReference>
<dbReference type="InterPro" id="IPR002606">
    <property type="entry name" value="Riboflavin_kinase_bac"/>
</dbReference>
<evidence type="ECO:0000256" key="7">
    <source>
        <dbReference type="ARBA" id="ARBA00022695"/>
    </source>
</evidence>
<dbReference type="Gene3D" id="2.40.30.30">
    <property type="entry name" value="Riboflavin kinase-like"/>
    <property type="match status" value="1"/>
</dbReference>
<keyword evidence="9 15" id="KW-0418">Kinase</keyword>
<dbReference type="InterPro" id="IPR015864">
    <property type="entry name" value="FAD_synthase"/>
</dbReference>
<comment type="pathway">
    <text evidence="2 15">Cofactor biosynthesis; FAD biosynthesis; FAD from FMN: step 1/1.</text>
</comment>
<evidence type="ECO:0000256" key="1">
    <source>
        <dbReference type="ARBA" id="ARBA00002121"/>
    </source>
</evidence>
<keyword evidence="4 15" id="KW-0285">Flavoprotein</keyword>
<dbReference type="UniPathway" id="UPA00277">
    <property type="reaction ID" value="UER00407"/>
</dbReference>
<dbReference type="NCBIfam" id="TIGR00083">
    <property type="entry name" value="ribF"/>
    <property type="match status" value="1"/>
</dbReference>
<comment type="pathway">
    <text evidence="3 15">Cofactor biosynthesis; FMN biosynthesis; FMN from riboflavin (ATP route): step 1/1.</text>
</comment>
<gene>
    <name evidence="17" type="primary">ribF</name>
    <name evidence="17" type="ORF">Pla133_47410</name>
</gene>
<dbReference type="GO" id="GO:0006747">
    <property type="term" value="P:FAD biosynthetic process"/>
    <property type="evidence" value="ECO:0007669"/>
    <property type="project" value="UniProtKB-UniRule"/>
</dbReference>
<keyword evidence="6 15" id="KW-0808">Transferase</keyword>
<comment type="catalytic activity">
    <reaction evidence="13 15">
        <text>riboflavin + ATP = FMN + ADP + H(+)</text>
        <dbReference type="Rhea" id="RHEA:14357"/>
        <dbReference type="ChEBI" id="CHEBI:15378"/>
        <dbReference type="ChEBI" id="CHEBI:30616"/>
        <dbReference type="ChEBI" id="CHEBI:57986"/>
        <dbReference type="ChEBI" id="CHEBI:58210"/>
        <dbReference type="ChEBI" id="CHEBI:456216"/>
        <dbReference type="EC" id="2.7.1.26"/>
    </reaction>
</comment>
<keyword evidence="18" id="KW-1185">Reference proteome</keyword>
<dbReference type="GO" id="GO:0009231">
    <property type="term" value="P:riboflavin biosynthetic process"/>
    <property type="evidence" value="ECO:0007669"/>
    <property type="project" value="InterPro"/>
</dbReference>
<dbReference type="KEGG" id="pbap:Pla133_47410"/>
<evidence type="ECO:0000256" key="10">
    <source>
        <dbReference type="ARBA" id="ARBA00022827"/>
    </source>
</evidence>
<dbReference type="EC" id="2.7.7.2" evidence="15"/>
<evidence type="ECO:0000256" key="15">
    <source>
        <dbReference type="PIRNR" id="PIRNR004491"/>
    </source>
</evidence>
<evidence type="ECO:0000256" key="4">
    <source>
        <dbReference type="ARBA" id="ARBA00022630"/>
    </source>
</evidence>
<dbReference type="Pfam" id="PF01687">
    <property type="entry name" value="Flavokinase"/>
    <property type="match status" value="1"/>
</dbReference>
<dbReference type="GO" id="GO:0008531">
    <property type="term" value="F:riboflavin kinase activity"/>
    <property type="evidence" value="ECO:0007669"/>
    <property type="project" value="UniProtKB-UniRule"/>
</dbReference>
<evidence type="ECO:0000313" key="17">
    <source>
        <dbReference type="EMBL" id="QDU69621.1"/>
    </source>
</evidence>
<evidence type="ECO:0000256" key="11">
    <source>
        <dbReference type="ARBA" id="ARBA00022840"/>
    </source>
</evidence>
<keyword evidence="7 15" id="KW-0548">Nucleotidyltransferase</keyword>
<evidence type="ECO:0000256" key="3">
    <source>
        <dbReference type="ARBA" id="ARBA00005201"/>
    </source>
</evidence>
<reference evidence="17 18" key="1">
    <citation type="submission" date="2019-02" db="EMBL/GenBank/DDBJ databases">
        <title>Deep-cultivation of Planctomycetes and their phenomic and genomic characterization uncovers novel biology.</title>
        <authorList>
            <person name="Wiegand S."/>
            <person name="Jogler M."/>
            <person name="Boedeker C."/>
            <person name="Pinto D."/>
            <person name="Vollmers J."/>
            <person name="Rivas-Marin E."/>
            <person name="Kohn T."/>
            <person name="Peeters S.H."/>
            <person name="Heuer A."/>
            <person name="Rast P."/>
            <person name="Oberbeckmann S."/>
            <person name="Bunk B."/>
            <person name="Jeske O."/>
            <person name="Meyerdierks A."/>
            <person name="Storesund J.E."/>
            <person name="Kallscheuer N."/>
            <person name="Luecker S."/>
            <person name="Lage O.M."/>
            <person name="Pohl T."/>
            <person name="Merkel B.J."/>
            <person name="Hornburger P."/>
            <person name="Mueller R.-W."/>
            <person name="Bruemmer F."/>
            <person name="Labrenz M."/>
            <person name="Spormann A.M."/>
            <person name="Op den Camp H."/>
            <person name="Overmann J."/>
            <person name="Amann R."/>
            <person name="Jetten M.S.M."/>
            <person name="Mascher T."/>
            <person name="Medema M.H."/>
            <person name="Devos D.P."/>
            <person name="Kaster A.-K."/>
            <person name="Ovreas L."/>
            <person name="Rohde M."/>
            <person name="Galperin M.Y."/>
            <person name="Jogler C."/>
        </authorList>
    </citation>
    <scope>NUCLEOTIDE SEQUENCE [LARGE SCALE GENOMIC DNA]</scope>
    <source>
        <strain evidence="17 18">Pla133</strain>
    </source>
</reference>
<dbReference type="EC" id="2.7.1.26" evidence="15"/>
<protein>
    <recommendedName>
        <fullName evidence="15">Riboflavin biosynthesis protein</fullName>
    </recommendedName>
    <domain>
        <recommendedName>
            <fullName evidence="15">Riboflavin kinase</fullName>
            <ecNumber evidence="15">2.7.1.26</ecNumber>
        </recommendedName>
        <alternativeName>
            <fullName evidence="15">Flavokinase</fullName>
        </alternativeName>
    </domain>
    <domain>
        <recommendedName>
            <fullName evidence="15">FMN adenylyltransferase</fullName>
            <ecNumber evidence="15">2.7.7.2</ecNumber>
        </recommendedName>
        <alternativeName>
            <fullName evidence="15">FAD pyrophosphorylase</fullName>
        </alternativeName>
        <alternativeName>
            <fullName evidence="15">FAD synthase</fullName>
        </alternativeName>
    </domain>
</protein>
<sequence>MQTTFEAKRLSPPPGGSVVSIGVFDGVHLGHQAILARNVEVAREESAVPTVVTFRRHPKKVLLGRSPKQITTLEYRIELFRRLGIEHVVALNFDQRLRDLSAADFTRELLVEGLAAKRFVLGFDSKFGRGREGSPAFLESLGHRVEVAPKVVVDQRPVSSTAIREAVELGDLSGAAAMLGRPVSVLGRVVHGDALGRRLGFPTANLNLMQGLHPPTGVYACWARVLADDETRPRGPALRAVTNIGFRPTVTDGSMDSDPRVEVHLLDDSMDLYGRRIEVEFAAALRGEMRFDSVDDLVAQIALDVRAARERLSA</sequence>
<comment type="function">
    <text evidence="1">Catalyzes the phosphorylation of riboflavin to FMN followed by the adenylation of FMN to FAD.</text>
</comment>
<evidence type="ECO:0000256" key="6">
    <source>
        <dbReference type="ARBA" id="ARBA00022679"/>
    </source>
</evidence>
<dbReference type="AlphaFoldDB" id="A0A518BRL5"/>
<organism evidence="17 18">
    <name type="scientific">Engelhardtia mirabilis</name>
    <dbReference type="NCBI Taxonomy" id="2528011"/>
    <lineage>
        <taxon>Bacteria</taxon>
        <taxon>Pseudomonadati</taxon>
        <taxon>Planctomycetota</taxon>
        <taxon>Planctomycetia</taxon>
        <taxon>Planctomycetia incertae sedis</taxon>
        <taxon>Engelhardtia</taxon>
    </lineage>
</organism>
<dbReference type="RefSeq" id="WP_419191875.1">
    <property type="nucleotide sequence ID" value="NZ_CP036287.1"/>
</dbReference>
<comment type="catalytic activity">
    <reaction evidence="14 15">
        <text>FMN + ATP + H(+) = FAD + diphosphate</text>
        <dbReference type="Rhea" id="RHEA:17237"/>
        <dbReference type="ChEBI" id="CHEBI:15378"/>
        <dbReference type="ChEBI" id="CHEBI:30616"/>
        <dbReference type="ChEBI" id="CHEBI:33019"/>
        <dbReference type="ChEBI" id="CHEBI:57692"/>
        <dbReference type="ChEBI" id="CHEBI:58210"/>
        <dbReference type="EC" id="2.7.7.2"/>
    </reaction>
</comment>
<evidence type="ECO:0000256" key="14">
    <source>
        <dbReference type="ARBA" id="ARBA00049494"/>
    </source>
</evidence>
<keyword evidence="5 15" id="KW-0288">FMN</keyword>
<dbReference type="PANTHER" id="PTHR22749">
    <property type="entry name" value="RIBOFLAVIN KINASE/FMN ADENYLYLTRANSFERASE"/>
    <property type="match status" value="1"/>
</dbReference>
<dbReference type="InterPro" id="IPR014729">
    <property type="entry name" value="Rossmann-like_a/b/a_fold"/>
</dbReference>
<evidence type="ECO:0000259" key="16">
    <source>
        <dbReference type="SMART" id="SM00904"/>
    </source>
</evidence>
<dbReference type="UniPathway" id="UPA00276">
    <property type="reaction ID" value="UER00406"/>
</dbReference>
<keyword evidence="10 15" id="KW-0274">FAD</keyword>
<keyword evidence="8 15" id="KW-0547">Nucleotide-binding</keyword>
<dbReference type="PIRSF" id="PIRSF004491">
    <property type="entry name" value="FAD_Synth"/>
    <property type="match status" value="1"/>
</dbReference>
<dbReference type="FunFam" id="3.40.50.620:FF:000021">
    <property type="entry name" value="Riboflavin biosynthesis protein"/>
    <property type="match status" value="1"/>
</dbReference>
<evidence type="ECO:0000256" key="5">
    <source>
        <dbReference type="ARBA" id="ARBA00022643"/>
    </source>
</evidence>
<dbReference type="EMBL" id="CP036287">
    <property type="protein sequence ID" value="QDU69621.1"/>
    <property type="molecule type" value="Genomic_DNA"/>
</dbReference>
<feature type="domain" description="Riboflavin kinase" evidence="16">
    <location>
        <begin position="178"/>
        <end position="313"/>
    </location>
</feature>
<evidence type="ECO:0000256" key="13">
    <source>
        <dbReference type="ARBA" id="ARBA00047880"/>
    </source>
</evidence>
<proteinExistence type="inferred from homology"/>
<evidence type="ECO:0000256" key="12">
    <source>
        <dbReference type="ARBA" id="ARBA00023268"/>
    </source>
</evidence>
<accession>A0A518BRL5</accession>
<dbReference type="GO" id="GO:0009398">
    <property type="term" value="P:FMN biosynthetic process"/>
    <property type="evidence" value="ECO:0007669"/>
    <property type="project" value="UniProtKB-UniRule"/>
</dbReference>
<dbReference type="InterPro" id="IPR015865">
    <property type="entry name" value="Riboflavin_kinase_bac/euk"/>
</dbReference>
<dbReference type="InterPro" id="IPR023468">
    <property type="entry name" value="Riboflavin_kinase"/>
</dbReference>
<dbReference type="CDD" id="cd02064">
    <property type="entry name" value="FAD_synthetase_N"/>
    <property type="match status" value="1"/>
</dbReference>
<dbReference type="PANTHER" id="PTHR22749:SF6">
    <property type="entry name" value="RIBOFLAVIN KINASE"/>
    <property type="match status" value="1"/>
</dbReference>
<dbReference type="GO" id="GO:0005524">
    <property type="term" value="F:ATP binding"/>
    <property type="evidence" value="ECO:0007669"/>
    <property type="project" value="UniProtKB-UniRule"/>
</dbReference>
<keyword evidence="12" id="KW-0511">Multifunctional enzyme</keyword>
<dbReference type="Pfam" id="PF06574">
    <property type="entry name" value="FAD_syn"/>
    <property type="match status" value="1"/>
</dbReference>
<dbReference type="SUPFAM" id="SSF52374">
    <property type="entry name" value="Nucleotidylyl transferase"/>
    <property type="match status" value="1"/>
</dbReference>
<name>A0A518BRL5_9BACT</name>
<dbReference type="NCBIfam" id="NF004160">
    <property type="entry name" value="PRK05627.1-3"/>
    <property type="match status" value="1"/>
</dbReference>
<comment type="similarity">
    <text evidence="15">Belongs to the ribF family.</text>
</comment>
<evidence type="ECO:0000313" key="18">
    <source>
        <dbReference type="Proteomes" id="UP000316921"/>
    </source>
</evidence>
<dbReference type="InterPro" id="IPR023465">
    <property type="entry name" value="Riboflavin_kinase_dom_sf"/>
</dbReference>
<dbReference type="SMART" id="SM00904">
    <property type="entry name" value="Flavokinase"/>
    <property type="match status" value="1"/>
</dbReference>
<evidence type="ECO:0000256" key="2">
    <source>
        <dbReference type="ARBA" id="ARBA00004726"/>
    </source>
</evidence>
<dbReference type="Gene3D" id="3.40.50.620">
    <property type="entry name" value="HUPs"/>
    <property type="match status" value="1"/>
</dbReference>
<dbReference type="Proteomes" id="UP000316921">
    <property type="component" value="Chromosome"/>
</dbReference>
<evidence type="ECO:0000256" key="8">
    <source>
        <dbReference type="ARBA" id="ARBA00022741"/>
    </source>
</evidence>
<dbReference type="SUPFAM" id="SSF82114">
    <property type="entry name" value="Riboflavin kinase-like"/>
    <property type="match status" value="1"/>
</dbReference>
<evidence type="ECO:0000256" key="9">
    <source>
        <dbReference type="ARBA" id="ARBA00022777"/>
    </source>
</evidence>